<comment type="caution">
    <text evidence="2">The sequence shown here is derived from an EMBL/GenBank/DDBJ whole genome shotgun (WGS) entry which is preliminary data.</text>
</comment>
<dbReference type="AlphaFoldDB" id="A0AAV1ZPH9"/>
<evidence type="ECO:0000256" key="1">
    <source>
        <dbReference type="SAM" id="SignalP"/>
    </source>
</evidence>
<evidence type="ECO:0000313" key="2">
    <source>
        <dbReference type="EMBL" id="CAL1272208.1"/>
    </source>
</evidence>
<sequence>MSRRVRFFYLWVICKVFLRYPGQIGGVPLKRSKSATTKDLHMLCLLINKSQVRFLVYLFGFP</sequence>
<name>A0AAV1ZPH9_9ARAC</name>
<keyword evidence="1" id="KW-0732">Signal</keyword>
<keyword evidence="3" id="KW-1185">Reference proteome</keyword>
<dbReference type="EMBL" id="CAXIEN010000059">
    <property type="protein sequence ID" value="CAL1272208.1"/>
    <property type="molecule type" value="Genomic_DNA"/>
</dbReference>
<accession>A0AAV1ZPH9</accession>
<organism evidence="2 3">
    <name type="scientific">Larinioides sclopetarius</name>
    <dbReference type="NCBI Taxonomy" id="280406"/>
    <lineage>
        <taxon>Eukaryota</taxon>
        <taxon>Metazoa</taxon>
        <taxon>Ecdysozoa</taxon>
        <taxon>Arthropoda</taxon>
        <taxon>Chelicerata</taxon>
        <taxon>Arachnida</taxon>
        <taxon>Araneae</taxon>
        <taxon>Araneomorphae</taxon>
        <taxon>Entelegynae</taxon>
        <taxon>Araneoidea</taxon>
        <taxon>Araneidae</taxon>
        <taxon>Larinioides</taxon>
    </lineage>
</organism>
<protein>
    <submittedName>
        <fullName evidence="2">Uncharacterized protein</fullName>
    </submittedName>
</protein>
<proteinExistence type="predicted"/>
<evidence type="ECO:0000313" key="3">
    <source>
        <dbReference type="Proteomes" id="UP001497382"/>
    </source>
</evidence>
<feature type="chain" id="PRO_5043315078" evidence="1">
    <location>
        <begin position="27"/>
        <end position="62"/>
    </location>
</feature>
<gene>
    <name evidence="2" type="ORF">LARSCL_LOCUS6240</name>
</gene>
<feature type="signal peptide" evidence="1">
    <location>
        <begin position="1"/>
        <end position="26"/>
    </location>
</feature>
<reference evidence="2 3" key="1">
    <citation type="submission" date="2024-04" db="EMBL/GenBank/DDBJ databases">
        <authorList>
            <person name="Rising A."/>
            <person name="Reimegard J."/>
            <person name="Sonavane S."/>
            <person name="Akerstrom W."/>
            <person name="Nylinder S."/>
            <person name="Hedman E."/>
            <person name="Kallberg Y."/>
        </authorList>
    </citation>
    <scope>NUCLEOTIDE SEQUENCE [LARGE SCALE GENOMIC DNA]</scope>
</reference>
<dbReference type="Proteomes" id="UP001497382">
    <property type="component" value="Unassembled WGS sequence"/>
</dbReference>